<sequence>KKTCDVLANDPKYDMYETMNQIALMYPIHRRIMLKKLMKGKSPAVLIANNEEISKYKVKRFNSPTPKRYRKIAGPTSLSPR</sequence>
<evidence type="ECO:0000313" key="1">
    <source>
        <dbReference type="EMBL" id="CAK7338594.1"/>
    </source>
</evidence>
<dbReference type="Proteomes" id="UP001314170">
    <property type="component" value="Unassembled WGS sequence"/>
</dbReference>
<accession>A0AAV1RPF7</accession>
<keyword evidence="2" id="KW-1185">Reference proteome</keyword>
<proteinExistence type="predicted"/>
<dbReference type="EMBL" id="CAWUPB010001154">
    <property type="protein sequence ID" value="CAK7338594.1"/>
    <property type="molecule type" value="Genomic_DNA"/>
</dbReference>
<evidence type="ECO:0000313" key="2">
    <source>
        <dbReference type="Proteomes" id="UP001314170"/>
    </source>
</evidence>
<reference evidence="1 2" key="1">
    <citation type="submission" date="2024-01" db="EMBL/GenBank/DDBJ databases">
        <authorList>
            <person name="Waweru B."/>
        </authorList>
    </citation>
    <scope>NUCLEOTIDE SEQUENCE [LARGE SCALE GENOMIC DNA]</scope>
</reference>
<organism evidence="1 2">
    <name type="scientific">Dovyalis caffra</name>
    <dbReference type="NCBI Taxonomy" id="77055"/>
    <lineage>
        <taxon>Eukaryota</taxon>
        <taxon>Viridiplantae</taxon>
        <taxon>Streptophyta</taxon>
        <taxon>Embryophyta</taxon>
        <taxon>Tracheophyta</taxon>
        <taxon>Spermatophyta</taxon>
        <taxon>Magnoliopsida</taxon>
        <taxon>eudicotyledons</taxon>
        <taxon>Gunneridae</taxon>
        <taxon>Pentapetalae</taxon>
        <taxon>rosids</taxon>
        <taxon>fabids</taxon>
        <taxon>Malpighiales</taxon>
        <taxon>Salicaceae</taxon>
        <taxon>Flacourtieae</taxon>
        <taxon>Dovyalis</taxon>
    </lineage>
</organism>
<feature type="non-terminal residue" evidence="1">
    <location>
        <position position="1"/>
    </location>
</feature>
<dbReference type="AlphaFoldDB" id="A0AAV1RPF7"/>
<gene>
    <name evidence="1" type="ORF">DCAF_LOCUS13642</name>
</gene>
<protein>
    <submittedName>
        <fullName evidence="1">Uncharacterized protein</fullName>
    </submittedName>
</protein>
<name>A0AAV1RPF7_9ROSI</name>
<comment type="caution">
    <text evidence="1">The sequence shown here is derived from an EMBL/GenBank/DDBJ whole genome shotgun (WGS) entry which is preliminary data.</text>
</comment>